<keyword evidence="1" id="KW-0175">Coiled coil</keyword>
<feature type="coiled-coil region" evidence="1">
    <location>
        <begin position="31"/>
        <end position="58"/>
    </location>
</feature>
<proteinExistence type="predicted"/>
<comment type="caution">
    <text evidence="2">The sequence shown here is derived from an EMBL/GenBank/DDBJ whole genome shotgun (WGS) entry which is preliminary data.</text>
</comment>
<reference evidence="2" key="1">
    <citation type="submission" date="2021-01" db="EMBL/GenBank/DDBJ databases">
        <authorList>
            <consortium name="Genoscope - CEA"/>
            <person name="William W."/>
        </authorList>
    </citation>
    <scope>NUCLEOTIDE SEQUENCE</scope>
</reference>
<dbReference type="AlphaFoldDB" id="A0A8S1R9I3"/>
<evidence type="ECO:0000313" key="2">
    <source>
        <dbReference type="EMBL" id="CAD8123515.1"/>
    </source>
</evidence>
<gene>
    <name evidence="2" type="ORF">PSON_ATCC_30995.1.T1450062</name>
</gene>
<keyword evidence="3" id="KW-1185">Reference proteome</keyword>
<protein>
    <submittedName>
        <fullName evidence="2">Uncharacterized protein</fullName>
    </submittedName>
</protein>
<evidence type="ECO:0000313" key="3">
    <source>
        <dbReference type="Proteomes" id="UP000692954"/>
    </source>
</evidence>
<name>A0A8S1R9I3_9CILI</name>
<dbReference type="Proteomes" id="UP000692954">
    <property type="component" value="Unassembled WGS sequence"/>
</dbReference>
<evidence type="ECO:0000256" key="1">
    <source>
        <dbReference type="SAM" id="Coils"/>
    </source>
</evidence>
<organism evidence="2 3">
    <name type="scientific">Paramecium sonneborni</name>
    <dbReference type="NCBI Taxonomy" id="65129"/>
    <lineage>
        <taxon>Eukaryota</taxon>
        <taxon>Sar</taxon>
        <taxon>Alveolata</taxon>
        <taxon>Ciliophora</taxon>
        <taxon>Intramacronucleata</taxon>
        <taxon>Oligohymenophorea</taxon>
        <taxon>Peniculida</taxon>
        <taxon>Parameciidae</taxon>
        <taxon>Paramecium</taxon>
    </lineage>
</organism>
<accession>A0A8S1R9I3</accession>
<dbReference type="EMBL" id="CAJJDN010000145">
    <property type="protein sequence ID" value="CAD8123515.1"/>
    <property type="molecule type" value="Genomic_DNA"/>
</dbReference>
<sequence length="166" mass="20380">MNQPQRSLSNLGMSKSHFIPEQNRTSSAFYKRDEQSRLDQQMAKYEQFKRDYKRNELKYSYFQQQPRDLNLSFVEERYQNTYNYRPNYNNNKHLQTQQYDYDRELYKKETKQDSPIKVELSYTAPNSAKRGVISDTAAYLREREKIMNSFMTQQEIERIKRIYFRK</sequence>